<comment type="caution">
    <text evidence="1">The sequence shown here is derived from an EMBL/GenBank/DDBJ whole genome shotgun (WGS) entry which is preliminary data.</text>
</comment>
<evidence type="ECO:0000313" key="1">
    <source>
        <dbReference type="EMBL" id="MPC40423.1"/>
    </source>
</evidence>
<dbReference type="Proteomes" id="UP000324222">
    <property type="component" value="Unassembled WGS sequence"/>
</dbReference>
<accession>A0A5B7F5P1</accession>
<sequence length="325" mass="36087">MAVRLSPPPPLPLRFNMRQTDCGRFTAITEALLAEIPEDLPLAMRASLFTDSIMEAASQAIPLAKPHTRLYRDAWIYGPQVKELNRRVNAARKAYRRAPSPSSRAYLHSVVHHARAVKNGLREQAWLDWCCSLGSRTTVGAMWQRVKAMYAPSPRTLPTHPSPDAETDRLARIIASRSSPVYLPLPVRHLQASAEEGRSATIDAACRLEAPSDAPFTSEELRSALYGRRDTVPGLDLQKEHHYLPHHLSGPFSVPLWLCHLLDLEKALELAQPLAILEVLADKDVAGRLLHWVCGFLHGRTASVRFQGCLSESLSHAHSHSLGTP</sequence>
<proteinExistence type="predicted"/>
<evidence type="ECO:0000313" key="2">
    <source>
        <dbReference type="Proteomes" id="UP000324222"/>
    </source>
</evidence>
<dbReference type="OrthoDB" id="6366904at2759"/>
<protein>
    <submittedName>
        <fullName evidence="1">Uncharacterized protein</fullName>
    </submittedName>
</protein>
<gene>
    <name evidence="1" type="ORF">E2C01_033981</name>
</gene>
<name>A0A5B7F5P1_PORTR</name>
<organism evidence="1 2">
    <name type="scientific">Portunus trituberculatus</name>
    <name type="common">Swimming crab</name>
    <name type="synonym">Neptunus trituberculatus</name>
    <dbReference type="NCBI Taxonomy" id="210409"/>
    <lineage>
        <taxon>Eukaryota</taxon>
        <taxon>Metazoa</taxon>
        <taxon>Ecdysozoa</taxon>
        <taxon>Arthropoda</taxon>
        <taxon>Crustacea</taxon>
        <taxon>Multicrustacea</taxon>
        <taxon>Malacostraca</taxon>
        <taxon>Eumalacostraca</taxon>
        <taxon>Eucarida</taxon>
        <taxon>Decapoda</taxon>
        <taxon>Pleocyemata</taxon>
        <taxon>Brachyura</taxon>
        <taxon>Eubrachyura</taxon>
        <taxon>Portunoidea</taxon>
        <taxon>Portunidae</taxon>
        <taxon>Portuninae</taxon>
        <taxon>Portunus</taxon>
    </lineage>
</organism>
<dbReference type="AlphaFoldDB" id="A0A5B7F5P1"/>
<keyword evidence="2" id="KW-1185">Reference proteome</keyword>
<dbReference type="EMBL" id="VSRR010004685">
    <property type="protein sequence ID" value="MPC40423.1"/>
    <property type="molecule type" value="Genomic_DNA"/>
</dbReference>
<reference evidence="1 2" key="1">
    <citation type="submission" date="2019-05" db="EMBL/GenBank/DDBJ databases">
        <title>Another draft genome of Portunus trituberculatus and its Hox gene families provides insights of decapod evolution.</title>
        <authorList>
            <person name="Jeong J.-H."/>
            <person name="Song I."/>
            <person name="Kim S."/>
            <person name="Choi T."/>
            <person name="Kim D."/>
            <person name="Ryu S."/>
            <person name="Kim W."/>
        </authorList>
    </citation>
    <scope>NUCLEOTIDE SEQUENCE [LARGE SCALE GENOMIC DNA]</scope>
    <source>
        <tissue evidence="1">Muscle</tissue>
    </source>
</reference>